<protein>
    <submittedName>
        <fullName evidence="9">Regulatory protein, luxR family</fullName>
    </submittedName>
</protein>
<feature type="compositionally biased region" description="Basic and acidic residues" evidence="6">
    <location>
        <begin position="1236"/>
        <end position="1247"/>
    </location>
</feature>
<dbReference type="PROSITE" id="PS51755">
    <property type="entry name" value="OMPR_PHOB"/>
    <property type="match status" value="1"/>
</dbReference>
<dbReference type="Gene3D" id="1.10.10.10">
    <property type="entry name" value="Winged helix-like DNA-binding domain superfamily/Winged helix DNA-binding domain"/>
    <property type="match status" value="2"/>
</dbReference>
<dbReference type="InterPro" id="IPR016032">
    <property type="entry name" value="Sig_transdc_resp-reg_C-effctor"/>
</dbReference>
<dbReference type="Pfam" id="PF00196">
    <property type="entry name" value="GerE"/>
    <property type="match status" value="1"/>
</dbReference>
<dbReference type="GO" id="GO:0000160">
    <property type="term" value="P:phosphorelay signal transduction system"/>
    <property type="evidence" value="ECO:0007669"/>
    <property type="project" value="InterPro"/>
</dbReference>
<evidence type="ECO:0000256" key="2">
    <source>
        <dbReference type="ARBA" id="ARBA00023015"/>
    </source>
</evidence>
<evidence type="ECO:0000259" key="7">
    <source>
        <dbReference type="PROSITE" id="PS50043"/>
    </source>
</evidence>
<dbReference type="PRINTS" id="PR00038">
    <property type="entry name" value="HTHLUXR"/>
</dbReference>
<dbReference type="InterPro" id="IPR051677">
    <property type="entry name" value="AfsR-DnrI-RedD_regulator"/>
</dbReference>
<proteinExistence type="inferred from homology"/>
<reference evidence="9" key="1">
    <citation type="submission" date="2022-06" db="EMBL/GenBank/DDBJ databases">
        <title>Genomic Encyclopedia of Archaeal and Bacterial Type Strains, Phase II (KMG-II): from individual species to whole genera.</title>
        <authorList>
            <person name="Goeker M."/>
        </authorList>
    </citation>
    <scope>NUCLEOTIDE SEQUENCE</scope>
    <source>
        <strain evidence="9">DSM 43935</strain>
    </source>
</reference>
<evidence type="ECO:0000313" key="10">
    <source>
        <dbReference type="Proteomes" id="UP001206128"/>
    </source>
</evidence>
<keyword evidence="10" id="KW-1185">Reference proteome</keyword>
<dbReference type="CDD" id="cd06170">
    <property type="entry name" value="LuxR_C_like"/>
    <property type="match status" value="1"/>
</dbReference>
<dbReference type="PROSITE" id="PS50043">
    <property type="entry name" value="HTH_LUXR_2"/>
    <property type="match status" value="1"/>
</dbReference>
<dbReference type="InterPro" id="IPR005158">
    <property type="entry name" value="BTAD"/>
</dbReference>
<dbReference type="GO" id="GO:0006355">
    <property type="term" value="P:regulation of DNA-templated transcription"/>
    <property type="evidence" value="ECO:0007669"/>
    <property type="project" value="InterPro"/>
</dbReference>
<dbReference type="CDD" id="cd15831">
    <property type="entry name" value="BTAD"/>
    <property type="match status" value="1"/>
</dbReference>
<evidence type="ECO:0000256" key="6">
    <source>
        <dbReference type="SAM" id="MobiDB-lite"/>
    </source>
</evidence>
<dbReference type="Gene3D" id="1.25.40.10">
    <property type="entry name" value="Tetratricopeptide repeat domain"/>
    <property type="match status" value="2"/>
</dbReference>
<keyword evidence="3 5" id="KW-0238">DNA-binding</keyword>
<dbReference type="RefSeq" id="WP_253766361.1">
    <property type="nucleotide sequence ID" value="NZ_JAMTCK010000001.1"/>
</dbReference>
<feature type="domain" description="OmpR/PhoB-type" evidence="8">
    <location>
        <begin position="1"/>
        <end position="105"/>
    </location>
</feature>
<keyword evidence="2" id="KW-0805">Transcription regulation</keyword>
<dbReference type="CDD" id="cd00383">
    <property type="entry name" value="trans_reg_C"/>
    <property type="match status" value="1"/>
</dbReference>
<dbReference type="Pfam" id="PF00486">
    <property type="entry name" value="Trans_reg_C"/>
    <property type="match status" value="1"/>
</dbReference>
<dbReference type="SMART" id="SM00421">
    <property type="entry name" value="HTH_LUXR"/>
    <property type="match status" value="1"/>
</dbReference>
<name>A0AAE3GCD7_9PSEU</name>
<dbReference type="SUPFAM" id="SSF52540">
    <property type="entry name" value="P-loop containing nucleoside triphosphate hydrolases"/>
    <property type="match status" value="1"/>
</dbReference>
<dbReference type="SMART" id="SM00862">
    <property type="entry name" value="Trans_reg_C"/>
    <property type="match status" value="1"/>
</dbReference>
<dbReference type="Pfam" id="PF03704">
    <property type="entry name" value="BTAD"/>
    <property type="match status" value="1"/>
</dbReference>
<feature type="domain" description="HTH luxR-type" evidence="7">
    <location>
        <begin position="1170"/>
        <end position="1235"/>
    </location>
</feature>
<evidence type="ECO:0000256" key="5">
    <source>
        <dbReference type="PROSITE-ProRule" id="PRU01091"/>
    </source>
</evidence>
<dbReference type="EMBL" id="JAMTCK010000001">
    <property type="protein sequence ID" value="MCP2163588.1"/>
    <property type="molecule type" value="Genomic_DNA"/>
</dbReference>
<evidence type="ECO:0000256" key="3">
    <source>
        <dbReference type="ARBA" id="ARBA00023125"/>
    </source>
</evidence>
<gene>
    <name evidence="9" type="ORF">LX83_000428</name>
</gene>
<dbReference type="PANTHER" id="PTHR35807">
    <property type="entry name" value="TRANSCRIPTIONAL REGULATOR REDD-RELATED"/>
    <property type="match status" value="1"/>
</dbReference>
<evidence type="ECO:0000256" key="4">
    <source>
        <dbReference type="ARBA" id="ARBA00023163"/>
    </source>
</evidence>
<evidence type="ECO:0000313" key="9">
    <source>
        <dbReference type="EMBL" id="MCP2163588.1"/>
    </source>
</evidence>
<dbReference type="Proteomes" id="UP001206128">
    <property type="component" value="Unassembled WGS sequence"/>
</dbReference>
<dbReference type="InterPro" id="IPR000792">
    <property type="entry name" value="Tscrpt_reg_LuxR_C"/>
</dbReference>
<keyword evidence="4" id="KW-0804">Transcription</keyword>
<sequence length="1247" mass="132770">MTANGNEELRVELLGPPRAWLGRQELHLGPARQRAVFAVLALHANQVVSRRDLIAAVWGESPPASADGSVHTYISGLRRRLEPDRDRWAAGHVLTSQPAGYLLRLPEAALDVAVFDRLRDQGQRQLAAQDAAGARESLDAALALWRGEPLSGVPGPAAELERERLVEARLVAAEHRARAVLATDGQAEVVAELTALSHDYPLRESLRELLMIALYQAGRQAEALEVFHQARRVLLDELGIEPGPALRRTHERVLANDPALGALAAEPGGAGPAVPPLSVVPAPVARAAARPTAPGTFVGRAAEAARLRQLVTGVLAGRGAPVWIEGEPGIGKSALLAVGLADAGQRGCQLGWVSADEFGQDVPLRVVLDCLGVSADSPDPRRARLAGLLGEQPAADGWVRGDPVLAAVDQILALVDELCARAPLVLVVDDLQWADQASVVVWHRLCAATRQLPLLLVAASRPTEERTELAALRRSVEARNGELLTLTPLSDVDTESLASGLLGGPAGPGLRELVGQAQGNPLYLRELLDALVRADAVTRSADGVDVLASAVAEAPRSLVAAIGRRIALLSEPTRDVLCWAALFGVEFGVAELAAVTGRRVSELAGALAEAVAKDVVVDVDARLSFRHPLLRQALCDTLSPADRAARHRRAAEALAGAGAAVTRVAEHLGSARLGTTATAVDDWVVAWVASASAALSNRVPLIAADLLDRVLAGCPPDSPHRVTLGLALVRVLFRLERNPEALIRQVLATATEPRHVAELRHLLAAVLHRTGRTAEAVRALGSAADDPEVPELWRVRHRQLLANFRRGDLSDLDATEAAARQALAQAGGEPYLVAHAEQTLWLVNSIRRRHDRALEHVDQALAALTDDAELAGLHLDLLDNRVFTLQNLDRLAEADSALRRGRAVAARYALPNGLGVTAAVHHYWTGRWTEALVELDAVAEDGPEITFYGLREPGPAALLLYGVAALIAGRRDERAEAAALLDAAEEHAVATNAERESCDFLLVAQALAAVQRDRTEQALSIADPILDPGYAPMMLRHQWLPDVARLAVRVGDLDRAWRALAVCEQEAARETVPARAFAAAAHCRGLVTDDPEPVLAAADHHRSVGRRLELATALEDAAVLLAGGGHRAEAAPLLAEASEVFADLGAHWDLRRVEARLHQFGLRPTSQPRPDAGWAALSPLEAQIAALVAAGRSNLDIAGELALPRRTVQAHVARVLGKLHAPSRAGAADRVRRHRANADRDTLEPGA</sequence>
<dbReference type="PROSITE" id="PS00622">
    <property type="entry name" value="HTH_LUXR_1"/>
    <property type="match status" value="1"/>
</dbReference>
<dbReference type="InterPro" id="IPR011990">
    <property type="entry name" value="TPR-like_helical_dom_sf"/>
</dbReference>
<dbReference type="Pfam" id="PF13191">
    <property type="entry name" value="AAA_16"/>
    <property type="match status" value="1"/>
</dbReference>
<evidence type="ECO:0000259" key="8">
    <source>
        <dbReference type="PROSITE" id="PS51755"/>
    </source>
</evidence>
<dbReference type="InterPro" id="IPR027417">
    <property type="entry name" value="P-loop_NTPase"/>
</dbReference>
<dbReference type="AlphaFoldDB" id="A0AAE3GCD7"/>
<dbReference type="GO" id="GO:0003677">
    <property type="term" value="F:DNA binding"/>
    <property type="evidence" value="ECO:0007669"/>
    <property type="project" value="UniProtKB-UniRule"/>
</dbReference>
<dbReference type="InterPro" id="IPR001867">
    <property type="entry name" value="OmpR/PhoB-type_DNA-bd"/>
</dbReference>
<dbReference type="InterPro" id="IPR036388">
    <property type="entry name" value="WH-like_DNA-bd_sf"/>
</dbReference>
<dbReference type="PANTHER" id="PTHR35807:SF1">
    <property type="entry name" value="TRANSCRIPTIONAL REGULATOR REDD"/>
    <property type="match status" value="1"/>
</dbReference>
<accession>A0AAE3GCD7</accession>
<dbReference type="SUPFAM" id="SSF48452">
    <property type="entry name" value="TPR-like"/>
    <property type="match status" value="2"/>
</dbReference>
<feature type="region of interest" description="Disordered" evidence="6">
    <location>
        <begin position="1224"/>
        <end position="1247"/>
    </location>
</feature>
<organism evidence="9 10">
    <name type="scientific">Goodfellowiella coeruleoviolacea</name>
    <dbReference type="NCBI Taxonomy" id="334858"/>
    <lineage>
        <taxon>Bacteria</taxon>
        <taxon>Bacillati</taxon>
        <taxon>Actinomycetota</taxon>
        <taxon>Actinomycetes</taxon>
        <taxon>Pseudonocardiales</taxon>
        <taxon>Pseudonocardiaceae</taxon>
        <taxon>Goodfellowiella</taxon>
    </lineage>
</organism>
<dbReference type="SMART" id="SM01043">
    <property type="entry name" value="BTAD"/>
    <property type="match status" value="1"/>
</dbReference>
<comment type="similarity">
    <text evidence="1">Belongs to the AfsR/DnrI/RedD regulatory family.</text>
</comment>
<dbReference type="SUPFAM" id="SSF46894">
    <property type="entry name" value="C-terminal effector domain of the bipartite response regulators"/>
    <property type="match status" value="2"/>
</dbReference>
<dbReference type="InterPro" id="IPR041664">
    <property type="entry name" value="AAA_16"/>
</dbReference>
<comment type="caution">
    <text evidence="9">The sequence shown here is derived from an EMBL/GenBank/DDBJ whole genome shotgun (WGS) entry which is preliminary data.</text>
</comment>
<evidence type="ECO:0000256" key="1">
    <source>
        <dbReference type="ARBA" id="ARBA00005820"/>
    </source>
</evidence>
<feature type="DNA-binding region" description="OmpR/PhoB-type" evidence="5">
    <location>
        <begin position="1"/>
        <end position="105"/>
    </location>
</feature>